<dbReference type="InterPro" id="IPR005225">
    <property type="entry name" value="Small_GTP-bd"/>
</dbReference>
<dbReference type="GO" id="GO:0003924">
    <property type="term" value="F:GTPase activity"/>
    <property type="evidence" value="ECO:0007669"/>
    <property type="project" value="InterPro"/>
</dbReference>
<dbReference type="EMBL" id="UZAM01009309">
    <property type="protein sequence ID" value="VDP08524.1"/>
    <property type="molecule type" value="Genomic_DNA"/>
</dbReference>
<name>A0A183IQH1_9BILA</name>
<organism evidence="7">
    <name type="scientific">Soboliphyme baturini</name>
    <dbReference type="NCBI Taxonomy" id="241478"/>
    <lineage>
        <taxon>Eukaryota</taxon>
        <taxon>Metazoa</taxon>
        <taxon>Ecdysozoa</taxon>
        <taxon>Nematoda</taxon>
        <taxon>Enoplea</taxon>
        <taxon>Dorylaimia</taxon>
        <taxon>Dioctophymatida</taxon>
        <taxon>Dioctophymatoidea</taxon>
        <taxon>Soboliphymatidae</taxon>
        <taxon>Soboliphyme</taxon>
    </lineage>
</organism>
<dbReference type="Proteomes" id="UP000270296">
    <property type="component" value="Unassembled WGS sequence"/>
</dbReference>
<dbReference type="PROSITE" id="PS51421">
    <property type="entry name" value="RAS"/>
    <property type="match status" value="1"/>
</dbReference>
<evidence type="ECO:0000256" key="4">
    <source>
        <dbReference type="RuleBase" id="RU003925"/>
    </source>
</evidence>
<dbReference type="PANTHER" id="PTHR11711">
    <property type="entry name" value="ADP RIBOSYLATION FACTOR-RELATED"/>
    <property type="match status" value="1"/>
</dbReference>
<dbReference type="NCBIfam" id="TIGR00231">
    <property type="entry name" value="small_GTP"/>
    <property type="match status" value="1"/>
</dbReference>
<dbReference type="InterPro" id="IPR001806">
    <property type="entry name" value="Small_GTPase"/>
</dbReference>
<dbReference type="InterPro" id="IPR027417">
    <property type="entry name" value="P-loop_NTPase"/>
</dbReference>
<dbReference type="PROSITE" id="PS51419">
    <property type="entry name" value="RAB"/>
    <property type="match status" value="1"/>
</dbReference>
<evidence type="ECO:0000313" key="7">
    <source>
        <dbReference type="WBParaSite" id="SBAD_0000610101-mRNA-1"/>
    </source>
</evidence>
<feature type="binding site" evidence="3">
    <location>
        <position position="23"/>
    </location>
    <ligand>
        <name>GTP</name>
        <dbReference type="ChEBI" id="CHEBI:37565"/>
    </ligand>
</feature>
<dbReference type="OrthoDB" id="2011769at2759"/>
<dbReference type="SMART" id="SM00177">
    <property type="entry name" value="ARF"/>
    <property type="match status" value="1"/>
</dbReference>
<dbReference type="AlphaFoldDB" id="A0A183IQH1"/>
<reference evidence="5 6" key="2">
    <citation type="submission" date="2018-11" db="EMBL/GenBank/DDBJ databases">
        <authorList>
            <consortium name="Pathogen Informatics"/>
        </authorList>
    </citation>
    <scope>NUCLEOTIDE SEQUENCE [LARGE SCALE GENOMIC DNA]</scope>
</reference>
<evidence type="ECO:0000313" key="5">
    <source>
        <dbReference type="EMBL" id="VDP08524.1"/>
    </source>
</evidence>
<evidence type="ECO:0000256" key="1">
    <source>
        <dbReference type="ARBA" id="ARBA00022741"/>
    </source>
</evidence>
<dbReference type="PROSITE" id="PS51417">
    <property type="entry name" value="ARF"/>
    <property type="match status" value="1"/>
</dbReference>
<dbReference type="InterPro" id="IPR024156">
    <property type="entry name" value="Small_GTPase_ARF"/>
</dbReference>
<dbReference type="SUPFAM" id="SSF52540">
    <property type="entry name" value="P-loop containing nucleoside triphosphate hydrolases"/>
    <property type="match status" value="1"/>
</dbReference>
<dbReference type="GO" id="GO:0005525">
    <property type="term" value="F:GTP binding"/>
    <property type="evidence" value="ECO:0007669"/>
    <property type="project" value="UniProtKB-KW"/>
</dbReference>
<dbReference type="SMART" id="SM00175">
    <property type="entry name" value="RAB"/>
    <property type="match status" value="1"/>
</dbReference>
<gene>
    <name evidence="5" type="ORF">SBAD_LOCUS5868</name>
</gene>
<dbReference type="PRINTS" id="PR00328">
    <property type="entry name" value="SAR1GTPBP"/>
</dbReference>
<keyword evidence="1 3" id="KW-0547">Nucleotide-binding</keyword>
<feature type="binding site" evidence="3">
    <location>
        <begin position="80"/>
        <end position="83"/>
    </location>
    <ligand>
        <name>GTP</name>
        <dbReference type="ChEBI" id="CHEBI:37565"/>
    </ligand>
</feature>
<dbReference type="InterPro" id="IPR006689">
    <property type="entry name" value="Small_GTPase_ARF/SAR"/>
</dbReference>
<comment type="similarity">
    <text evidence="4">Belongs to the small GTPase superfamily. Arf family.</text>
</comment>
<evidence type="ECO:0000256" key="2">
    <source>
        <dbReference type="ARBA" id="ARBA00023134"/>
    </source>
</evidence>
<keyword evidence="6" id="KW-1185">Reference proteome</keyword>
<dbReference type="WBParaSite" id="SBAD_0000610101-mRNA-1">
    <property type="protein sequence ID" value="SBAD_0000610101-mRNA-1"/>
    <property type="gene ID" value="SBAD_0000610101"/>
</dbReference>
<protein>
    <submittedName>
        <fullName evidence="7">ADP-ribosylation factor-like protein 4C</fullName>
    </submittedName>
</protein>
<sequence>MELIKPIEGKAKGVTFTIWDVGGEEKIRPLWRSYIRHTDAIVFVIDSVDQERFEEAKLELTNLLRCPDIRSTVPIVVLSNKQDLPGSRNEREVTASLGLTDAHSSHNFQFIECCAVTGEGLENFFDLLYTAILNCQKQQKTKRRNKR</sequence>
<dbReference type="Gene3D" id="3.40.50.300">
    <property type="entry name" value="P-loop containing nucleotide triphosphate hydrolases"/>
    <property type="match status" value="1"/>
</dbReference>
<evidence type="ECO:0000313" key="6">
    <source>
        <dbReference type="Proteomes" id="UP000270296"/>
    </source>
</evidence>
<proteinExistence type="inferred from homology"/>
<keyword evidence="2 3" id="KW-0342">GTP-binding</keyword>
<accession>A0A183IQH1</accession>
<dbReference type="Pfam" id="PF00025">
    <property type="entry name" value="Arf"/>
    <property type="match status" value="1"/>
</dbReference>
<reference evidence="7" key="1">
    <citation type="submission" date="2016-06" db="UniProtKB">
        <authorList>
            <consortium name="WormBaseParasite"/>
        </authorList>
    </citation>
    <scope>IDENTIFICATION</scope>
</reference>
<evidence type="ECO:0000256" key="3">
    <source>
        <dbReference type="PIRSR" id="PIRSR606689-1"/>
    </source>
</evidence>
<dbReference type="CDD" id="cd00878">
    <property type="entry name" value="Arf_Arl"/>
    <property type="match status" value="1"/>
</dbReference>